<feature type="transmembrane region" description="Helical" evidence="13">
    <location>
        <begin position="30"/>
        <end position="51"/>
    </location>
</feature>
<keyword evidence="5 13" id="KW-1133">Transmembrane helix</keyword>
<evidence type="ECO:0000256" key="2">
    <source>
        <dbReference type="ARBA" id="ARBA00010527"/>
    </source>
</evidence>
<comment type="function">
    <text evidence="7">Required for the insertion and/or proper folding and/or complex formation of integral membrane proteins into the membrane. Involved in integration of membrane proteins that insert both dependently and independently of the Sec translocase complex, as well as at least some lipoproteins. Aids folding of multispanning membrane proteins.</text>
</comment>
<sequence>MDLYSFPPIAAVLDGAYTLLMALAGLLDPLIGVTSAAAAIVLVTVIVRAVLIPTAVSMAKGEQVRARLAPKLQALRQRHRDNPERLQRELAKLYADEGTSPLAGCLPMLVQAPVVGVIYALFILPSVNGHANALLTETLGGVPLGSSLAGEAVHGTLGWPDALVFGGVILLIALIAEVTRRVLRPPVPPAATAAAAAGQAGKPGTPATSGPAGALAAPGVARALGFLPYATAVVAVFVPLAAGLYLVVTVAWTLVQRMVLRRRFPLPEPPAAPQPAAGAAP</sequence>
<dbReference type="PANTHER" id="PTHR12428:SF65">
    <property type="entry name" value="CYTOCHROME C OXIDASE ASSEMBLY PROTEIN COX18, MITOCHONDRIAL"/>
    <property type="match status" value="1"/>
</dbReference>
<dbReference type="GO" id="GO:0032977">
    <property type="term" value="F:membrane insertase activity"/>
    <property type="evidence" value="ECO:0007669"/>
    <property type="project" value="InterPro"/>
</dbReference>
<keyword evidence="4 12" id="KW-0812">Transmembrane</keyword>
<dbReference type="AlphaFoldDB" id="A0AAU7WA69"/>
<dbReference type="InterPro" id="IPR001708">
    <property type="entry name" value="YidC/ALB3/OXA1/COX18"/>
</dbReference>
<dbReference type="GO" id="GO:0051205">
    <property type="term" value="P:protein insertion into membrane"/>
    <property type="evidence" value="ECO:0007669"/>
    <property type="project" value="TreeGrafter"/>
</dbReference>
<dbReference type="Pfam" id="PF02096">
    <property type="entry name" value="60KD_IMP"/>
    <property type="match status" value="1"/>
</dbReference>
<protein>
    <recommendedName>
        <fullName evidence="3">Membrane protein insertase YidC</fullName>
    </recommendedName>
    <alternativeName>
        <fullName evidence="11">Foldase YidC</fullName>
    </alternativeName>
    <alternativeName>
        <fullName evidence="10">Membrane integrase YidC</fullName>
    </alternativeName>
    <alternativeName>
        <fullName evidence="9">Membrane protein YidC</fullName>
    </alternativeName>
</protein>
<feature type="domain" description="Membrane insertase YidC/Oxa/ALB C-terminal" evidence="14">
    <location>
        <begin position="38"/>
        <end position="261"/>
    </location>
</feature>
<comment type="similarity">
    <text evidence="2">Belongs to the OXA1/ALB3/YidC family. Type 1 subfamily.</text>
</comment>
<evidence type="ECO:0000256" key="1">
    <source>
        <dbReference type="ARBA" id="ARBA00004141"/>
    </source>
</evidence>
<feature type="transmembrane region" description="Helical" evidence="13">
    <location>
        <begin position="229"/>
        <end position="255"/>
    </location>
</feature>
<dbReference type="NCBIfam" id="TIGR03592">
    <property type="entry name" value="yidC_oxa1_cterm"/>
    <property type="match status" value="1"/>
</dbReference>
<evidence type="ECO:0000256" key="12">
    <source>
        <dbReference type="RuleBase" id="RU003945"/>
    </source>
</evidence>
<dbReference type="InterPro" id="IPR028055">
    <property type="entry name" value="YidC/Oxa/ALB_C"/>
</dbReference>
<evidence type="ECO:0000313" key="15">
    <source>
        <dbReference type="EMBL" id="XBX83085.1"/>
    </source>
</evidence>
<dbReference type="PANTHER" id="PTHR12428">
    <property type="entry name" value="OXA1"/>
    <property type="match status" value="1"/>
</dbReference>
<evidence type="ECO:0000256" key="7">
    <source>
        <dbReference type="ARBA" id="ARBA00025034"/>
    </source>
</evidence>
<evidence type="ECO:0000256" key="11">
    <source>
        <dbReference type="ARBA" id="ARBA00033342"/>
    </source>
</evidence>
<dbReference type="EMBL" id="CP158374">
    <property type="protein sequence ID" value="XBX83085.1"/>
    <property type="molecule type" value="Genomic_DNA"/>
</dbReference>
<evidence type="ECO:0000256" key="9">
    <source>
        <dbReference type="ARBA" id="ARBA00031538"/>
    </source>
</evidence>
<feature type="transmembrane region" description="Helical" evidence="13">
    <location>
        <begin position="157"/>
        <end position="176"/>
    </location>
</feature>
<evidence type="ECO:0000256" key="3">
    <source>
        <dbReference type="ARBA" id="ARBA00015325"/>
    </source>
</evidence>
<organism evidence="15">
    <name type="scientific">Agromyces sp. G08B096</name>
    <dbReference type="NCBI Taxonomy" id="3156399"/>
    <lineage>
        <taxon>Bacteria</taxon>
        <taxon>Bacillati</taxon>
        <taxon>Actinomycetota</taxon>
        <taxon>Actinomycetes</taxon>
        <taxon>Micrococcales</taxon>
        <taxon>Microbacteriaceae</taxon>
        <taxon>Agromyces</taxon>
    </lineage>
</organism>
<evidence type="ECO:0000256" key="10">
    <source>
        <dbReference type="ARBA" id="ARBA00033245"/>
    </source>
</evidence>
<reference evidence="15" key="1">
    <citation type="submission" date="2024-05" db="EMBL/GenBank/DDBJ databases">
        <authorList>
            <person name="Yu L."/>
        </authorList>
    </citation>
    <scope>NUCLEOTIDE SEQUENCE</scope>
    <source>
        <strain evidence="15">G08B096</strain>
    </source>
</reference>
<name>A0AAU7WA69_9MICO</name>
<evidence type="ECO:0000256" key="6">
    <source>
        <dbReference type="ARBA" id="ARBA00023136"/>
    </source>
</evidence>
<evidence type="ECO:0000256" key="4">
    <source>
        <dbReference type="ARBA" id="ARBA00022692"/>
    </source>
</evidence>
<evidence type="ECO:0000259" key="14">
    <source>
        <dbReference type="Pfam" id="PF02096"/>
    </source>
</evidence>
<comment type="subcellular location">
    <subcellularLocation>
        <location evidence="1 12">Membrane</location>
        <topology evidence="1 12">Multi-pass membrane protein</topology>
    </subcellularLocation>
</comment>
<keyword evidence="6 13" id="KW-0472">Membrane</keyword>
<evidence type="ECO:0000256" key="13">
    <source>
        <dbReference type="SAM" id="Phobius"/>
    </source>
</evidence>
<dbReference type="RefSeq" id="WP_350349101.1">
    <property type="nucleotide sequence ID" value="NZ_CP158374.1"/>
</dbReference>
<evidence type="ECO:0000256" key="5">
    <source>
        <dbReference type="ARBA" id="ARBA00022989"/>
    </source>
</evidence>
<proteinExistence type="inferred from homology"/>
<comment type="subunit">
    <text evidence="8">Interacts with the Sec translocase complex via SecD. Specifically interacts with transmembrane segments of nascent integral membrane proteins during membrane integration.</text>
</comment>
<evidence type="ECO:0000256" key="8">
    <source>
        <dbReference type="ARBA" id="ARBA00026028"/>
    </source>
</evidence>
<gene>
    <name evidence="15" type="primary">yidC</name>
    <name evidence="15" type="ORF">ABIQ69_03965</name>
</gene>
<dbReference type="GO" id="GO:0005886">
    <property type="term" value="C:plasma membrane"/>
    <property type="evidence" value="ECO:0007669"/>
    <property type="project" value="TreeGrafter"/>
</dbReference>
<accession>A0AAU7WA69</accession>